<dbReference type="NCBIfam" id="TIGR01844">
    <property type="entry name" value="type_I_sec_TolC"/>
    <property type="match status" value="1"/>
</dbReference>
<dbReference type="Pfam" id="PF02321">
    <property type="entry name" value="OEP"/>
    <property type="match status" value="2"/>
</dbReference>
<keyword evidence="5" id="KW-0812">Transmembrane</keyword>
<keyword evidence="9" id="KW-0732">Signal</keyword>
<proteinExistence type="inferred from homology"/>
<dbReference type="InterPro" id="IPR010130">
    <property type="entry name" value="T1SS_OMP_TolC"/>
</dbReference>
<reference evidence="10 11" key="1">
    <citation type="submission" date="2021-03" db="EMBL/GenBank/DDBJ databases">
        <title>Complete Genome Sequences of Two Lysobacter Strains Isolated from Sea Water (Lysobacter caseinilyticus) and Soil (Lysobacter helvus) in South Korea.</title>
        <authorList>
            <person name="Watanabe Y."/>
            <person name="Arakawa K."/>
        </authorList>
    </citation>
    <scope>NUCLEOTIDE SEQUENCE [LARGE SCALE GENOMIC DNA]</scope>
    <source>
        <strain evidence="10 11">KVB24</strain>
    </source>
</reference>
<evidence type="ECO:0000256" key="2">
    <source>
        <dbReference type="ARBA" id="ARBA00007613"/>
    </source>
</evidence>
<keyword evidence="4" id="KW-1134">Transmembrane beta strand</keyword>
<evidence type="ECO:0000313" key="10">
    <source>
        <dbReference type="EMBL" id="BCT92650.1"/>
    </source>
</evidence>
<feature type="signal peptide" evidence="9">
    <location>
        <begin position="1"/>
        <end position="21"/>
    </location>
</feature>
<keyword evidence="6" id="KW-0472">Membrane</keyword>
<feature type="chain" id="PRO_5046765857" evidence="9">
    <location>
        <begin position="22"/>
        <end position="466"/>
    </location>
</feature>
<evidence type="ECO:0000256" key="9">
    <source>
        <dbReference type="SAM" id="SignalP"/>
    </source>
</evidence>
<evidence type="ECO:0000256" key="8">
    <source>
        <dbReference type="SAM" id="MobiDB-lite"/>
    </source>
</evidence>
<organism evidence="10 11">
    <name type="scientific">Noviluteimonas caseinilytica</name>
    <dbReference type="NCBI Taxonomy" id="2675101"/>
    <lineage>
        <taxon>Bacteria</taxon>
        <taxon>Pseudomonadati</taxon>
        <taxon>Pseudomonadota</taxon>
        <taxon>Gammaproteobacteria</taxon>
        <taxon>Lysobacterales</taxon>
        <taxon>Lysobacteraceae</taxon>
        <taxon>Noviluteimonas</taxon>
    </lineage>
</organism>
<dbReference type="PANTHER" id="PTHR30026">
    <property type="entry name" value="OUTER MEMBRANE PROTEIN TOLC"/>
    <property type="match status" value="1"/>
</dbReference>
<dbReference type="PANTHER" id="PTHR30026:SF20">
    <property type="entry name" value="OUTER MEMBRANE PROTEIN TOLC"/>
    <property type="match status" value="1"/>
</dbReference>
<dbReference type="InterPro" id="IPR051906">
    <property type="entry name" value="TolC-like"/>
</dbReference>
<keyword evidence="11" id="KW-1185">Reference proteome</keyword>
<dbReference type="EMBL" id="AP024545">
    <property type="protein sequence ID" value="BCT92650.1"/>
    <property type="molecule type" value="Genomic_DNA"/>
</dbReference>
<protein>
    <submittedName>
        <fullName evidence="10">Membrane protein</fullName>
    </submittedName>
</protein>
<keyword evidence="7" id="KW-0998">Cell outer membrane</keyword>
<comment type="subcellular location">
    <subcellularLocation>
        <location evidence="1">Cell outer membrane</location>
    </subcellularLocation>
</comment>
<dbReference type="RefSeq" id="WP_213433473.1">
    <property type="nucleotide sequence ID" value="NZ_AP024545.1"/>
</dbReference>
<keyword evidence="3" id="KW-0813">Transport</keyword>
<comment type="similarity">
    <text evidence="2">Belongs to the outer membrane factor (OMF) (TC 1.B.17) family.</text>
</comment>
<evidence type="ECO:0000256" key="3">
    <source>
        <dbReference type="ARBA" id="ARBA00022448"/>
    </source>
</evidence>
<dbReference type="SUPFAM" id="SSF56954">
    <property type="entry name" value="Outer membrane efflux proteins (OEP)"/>
    <property type="match status" value="1"/>
</dbReference>
<evidence type="ECO:0000256" key="6">
    <source>
        <dbReference type="ARBA" id="ARBA00023136"/>
    </source>
</evidence>
<gene>
    <name evidence="10" type="primary">tolC</name>
    <name evidence="10" type="ORF">LYSCAS_16740</name>
</gene>
<dbReference type="InterPro" id="IPR003423">
    <property type="entry name" value="OMP_efflux"/>
</dbReference>
<evidence type="ECO:0000256" key="7">
    <source>
        <dbReference type="ARBA" id="ARBA00023237"/>
    </source>
</evidence>
<evidence type="ECO:0000256" key="5">
    <source>
        <dbReference type="ARBA" id="ARBA00022692"/>
    </source>
</evidence>
<dbReference type="Proteomes" id="UP000681317">
    <property type="component" value="Chromosome"/>
</dbReference>
<name>A0ABM7Q5T6_9GAMM</name>
<sequence>MSRRPLVLALAFAIAPMAAHAEDLLQTYELARAGDPQFSAAESSRLVTKEGSVQARAALLPQLNGSASITRTKNDSSGSQAFGSAIVPSEGTNDNTNKQYGVNLSQMVYDHSNITRLRSANLLSEASDYQVESAGDSLVTRTSAAYFNVLVQVETLAAAEASETALKKQFDFASKRLEVGLAPITDVHEARAQYDSARANTITVRNQVEDAYQALAEITGKPIERVKGLPEDFQPQLPASTGADQWVQMAMDNNPALKAKEYQVKSAEEDISTARAGHYPTLYLSGNYGSSRTDGSSSDTLTNLTTDFENRNDSRSLGLTLRVPIFAGGATQSGVRQALYTRDVRQDELEQQRRALERNTRNAYQVVVAGVSEVEARRLALVSARAAYEASQVGLEVGTRTVLDVLINQRNLFQAQQAYALSRYNFLQSRLNLEQAAGTLDVDDVQDINRLLTVDIAAIAPTNGAQ</sequence>
<evidence type="ECO:0000256" key="4">
    <source>
        <dbReference type="ARBA" id="ARBA00022452"/>
    </source>
</evidence>
<evidence type="ECO:0000256" key="1">
    <source>
        <dbReference type="ARBA" id="ARBA00004442"/>
    </source>
</evidence>
<feature type="compositionally biased region" description="Polar residues" evidence="8">
    <location>
        <begin position="69"/>
        <end position="82"/>
    </location>
</feature>
<accession>A0ABM7Q5T6</accession>
<dbReference type="Gene3D" id="1.20.1600.10">
    <property type="entry name" value="Outer membrane efflux proteins (OEP)"/>
    <property type="match status" value="1"/>
</dbReference>
<feature type="region of interest" description="Disordered" evidence="8">
    <location>
        <begin position="69"/>
        <end position="98"/>
    </location>
</feature>
<evidence type="ECO:0000313" key="11">
    <source>
        <dbReference type="Proteomes" id="UP000681317"/>
    </source>
</evidence>